<gene>
    <name evidence="1" type="ORF">GUJ93_ZPchr0013g36417</name>
</gene>
<proteinExistence type="predicted"/>
<reference evidence="1" key="1">
    <citation type="journal article" date="2021" name="bioRxiv">
        <title>Whole Genome Assembly and Annotation of Northern Wild Rice, Zizania palustris L., Supports a Whole Genome Duplication in the Zizania Genus.</title>
        <authorList>
            <person name="Haas M."/>
            <person name="Kono T."/>
            <person name="Macchietto M."/>
            <person name="Millas R."/>
            <person name="McGilp L."/>
            <person name="Shao M."/>
            <person name="Duquette J."/>
            <person name="Hirsch C.N."/>
            <person name="Kimball J."/>
        </authorList>
    </citation>
    <scope>NUCLEOTIDE SEQUENCE</scope>
    <source>
        <tissue evidence="1">Fresh leaf tissue</tissue>
    </source>
</reference>
<sequence length="77" mass="8368">MRLDVSAMEKSFAGQVDDYAGLFGVGADMPDMELPTCTDKETKELMKNKKGTTTLTFIFDKGFIVAADSQASMGSYI</sequence>
<dbReference type="OrthoDB" id="1526941at2759"/>
<dbReference type="AlphaFoldDB" id="A0A8J5WX30"/>
<dbReference type="EMBL" id="JAAALK010000079">
    <property type="protein sequence ID" value="KAG8096514.1"/>
    <property type="molecule type" value="Genomic_DNA"/>
</dbReference>
<name>A0A8J5WX30_ZIZPA</name>
<evidence type="ECO:0000313" key="1">
    <source>
        <dbReference type="EMBL" id="KAG8096514.1"/>
    </source>
</evidence>
<reference evidence="1" key="2">
    <citation type="submission" date="2021-02" db="EMBL/GenBank/DDBJ databases">
        <authorList>
            <person name="Kimball J.A."/>
            <person name="Haas M.W."/>
            <person name="Macchietto M."/>
            <person name="Kono T."/>
            <person name="Duquette J."/>
            <person name="Shao M."/>
        </authorList>
    </citation>
    <scope>NUCLEOTIDE SEQUENCE</scope>
    <source>
        <tissue evidence="1">Fresh leaf tissue</tissue>
    </source>
</reference>
<protein>
    <submittedName>
        <fullName evidence="1">Uncharacterized protein</fullName>
    </submittedName>
</protein>
<comment type="caution">
    <text evidence="1">The sequence shown here is derived from an EMBL/GenBank/DDBJ whole genome shotgun (WGS) entry which is preliminary data.</text>
</comment>
<evidence type="ECO:0000313" key="2">
    <source>
        <dbReference type="Proteomes" id="UP000729402"/>
    </source>
</evidence>
<accession>A0A8J5WX30</accession>
<dbReference type="Proteomes" id="UP000729402">
    <property type="component" value="Unassembled WGS sequence"/>
</dbReference>
<organism evidence="1 2">
    <name type="scientific">Zizania palustris</name>
    <name type="common">Northern wild rice</name>
    <dbReference type="NCBI Taxonomy" id="103762"/>
    <lineage>
        <taxon>Eukaryota</taxon>
        <taxon>Viridiplantae</taxon>
        <taxon>Streptophyta</taxon>
        <taxon>Embryophyta</taxon>
        <taxon>Tracheophyta</taxon>
        <taxon>Spermatophyta</taxon>
        <taxon>Magnoliopsida</taxon>
        <taxon>Liliopsida</taxon>
        <taxon>Poales</taxon>
        <taxon>Poaceae</taxon>
        <taxon>BOP clade</taxon>
        <taxon>Oryzoideae</taxon>
        <taxon>Oryzeae</taxon>
        <taxon>Zizaniinae</taxon>
        <taxon>Zizania</taxon>
    </lineage>
</organism>
<keyword evidence="2" id="KW-1185">Reference proteome</keyword>